<evidence type="ECO:0000256" key="1">
    <source>
        <dbReference type="ARBA" id="ARBA00022679"/>
    </source>
</evidence>
<keyword evidence="9" id="KW-1185">Reference proteome</keyword>
<feature type="domain" description="GHMP kinase C-terminal" evidence="7">
    <location>
        <begin position="242"/>
        <end position="318"/>
    </location>
</feature>
<dbReference type="SUPFAM" id="SSF54211">
    <property type="entry name" value="Ribosomal protein S5 domain 2-like"/>
    <property type="match status" value="1"/>
</dbReference>
<evidence type="ECO:0000259" key="6">
    <source>
        <dbReference type="Pfam" id="PF00288"/>
    </source>
</evidence>
<dbReference type="Pfam" id="PF08544">
    <property type="entry name" value="GHMP_kinases_C"/>
    <property type="match status" value="1"/>
</dbReference>
<dbReference type="PANTHER" id="PTHR32463">
    <property type="entry name" value="L-FUCOSE KINASE"/>
    <property type="match status" value="1"/>
</dbReference>
<evidence type="ECO:0000259" key="7">
    <source>
        <dbReference type="Pfam" id="PF08544"/>
    </source>
</evidence>
<keyword evidence="1" id="KW-0808">Transferase</keyword>
<reference evidence="8 9" key="1">
    <citation type="submission" date="2017-06" db="EMBL/GenBank/DDBJ databases">
        <authorList>
            <person name="Kim H.J."/>
            <person name="Triplett B.A."/>
        </authorList>
    </citation>
    <scope>NUCLEOTIDE SEQUENCE [LARGE SCALE GENOMIC DNA]</scope>
</reference>
<dbReference type="InterPro" id="IPR001174">
    <property type="entry name" value="HddA/FKP"/>
</dbReference>
<dbReference type="InterPro" id="IPR020568">
    <property type="entry name" value="Ribosomal_Su5_D2-typ_SF"/>
</dbReference>
<dbReference type="Proteomes" id="UP000221247">
    <property type="component" value="Segment"/>
</dbReference>
<evidence type="ECO:0000313" key="8">
    <source>
        <dbReference type="EMBL" id="ASR76251.1"/>
    </source>
</evidence>
<proteinExistence type="inferred from homology"/>
<dbReference type="GO" id="GO:0005524">
    <property type="term" value="F:ATP binding"/>
    <property type="evidence" value="ECO:0007669"/>
    <property type="project" value="UniProtKB-KW"/>
</dbReference>
<evidence type="ECO:0000256" key="2">
    <source>
        <dbReference type="ARBA" id="ARBA00022741"/>
    </source>
</evidence>
<keyword evidence="3 8" id="KW-0418">Kinase</keyword>
<evidence type="ECO:0000256" key="4">
    <source>
        <dbReference type="ARBA" id="ARBA00022840"/>
    </source>
</evidence>
<accession>A0A222YW25</accession>
<dbReference type="PANTHER" id="PTHR32463:SF0">
    <property type="entry name" value="L-FUCOSE KINASE"/>
    <property type="match status" value="1"/>
</dbReference>
<dbReference type="InterPro" id="IPR013750">
    <property type="entry name" value="GHMP_kinase_C_dom"/>
</dbReference>
<name>A0A222YW25_9CAUD</name>
<dbReference type="InterPro" id="IPR036554">
    <property type="entry name" value="GHMP_kinase_C_sf"/>
</dbReference>
<sequence>MTTVFAKAPLRLAMAGGGTDLLPYWRHYGGVVLNGTIDQYAYCKIEPYHEWLFKSVDLEEEEGYFPLGDQYVDTKLKLLINTYQYLTKGIDRHPVKITTFVEAPPGSGLGSSSALVVALISAIAEYYSIPLGEYDVAEYAVEIERNICNLPGGKQDQFAAAFGGFNFIEFLPDGRTIVNPLRLNPKTQNMLELSTVLYYVGKPRMDERVIENTSLNLLNNDEATLQATHRIKSAAIEYKRSLLLGDVDKICETMNTYWKNKIQTNEKVVSPELLDSYEFALKNGAKAAKISGAGGGGHMILFTDFERRHQLISALKKRKKGRVVPFKFVKHGVDVWRP</sequence>
<keyword evidence="2" id="KW-0547">Nucleotide-binding</keyword>
<dbReference type="Gene3D" id="3.30.230.120">
    <property type="match status" value="1"/>
</dbReference>
<organism evidence="8 9">
    <name type="scientific">Synechococcus phage Bellamy</name>
    <dbReference type="NCBI Taxonomy" id="2023996"/>
    <lineage>
        <taxon>Viruses</taxon>
        <taxon>Duplodnaviria</taxon>
        <taxon>Heunggongvirae</taxon>
        <taxon>Uroviricota</taxon>
        <taxon>Caudoviricetes</taxon>
        <taxon>Pantevenvirales</taxon>
        <taxon>Kyanoviridae</taxon>
        <taxon>Bellamyvirus</taxon>
        <taxon>Bellamyvirus bellamy</taxon>
    </lineage>
</organism>
<dbReference type="InterPro" id="IPR006204">
    <property type="entry name" value="GHMP_kinase_N_dom"/>
</dbReference>
<evidence type="ECO:0000313" key="9">
    <source>
        <dbReference type="Proteomes" id="UP000221247"/>
    </source>
</evidence>
<dbReference type="GO" id="GO:0050201">
    <property type="term" value="F:fucokinase activity"/>
    <property type="evidence" value="ECO:0007669"/>
    <property type="project" value="TreeGrafter"/>
</dbReference>
<feature type="domain" description="GHMP kinase N-terminal" evidence="6">
    <location>
        <begin position="80"/>
        <end position="164"/>
    </location>
</feature>
<dbReference type="InterPro" id="IPR014606">
    <property type="entry name" value="Heptose_7-P_kinase"/>
</dbReference>
<dbReference type="InterPro" id="IPR052203">
    <property type="entry name" value="GHMP_Kinase-Related"/>
</dbReference>
<evidence type="ECO:0000256" key="5">
    <source>
        <dbReference type="ARBA" id="ARBA00038121"/>
    </source>
</evidence>
<dbReference type="KEGG" id="vg:54981545"/>
<dbReference type="PRINTS" id="PR00960">
    <property type="entry name" value="LMBPPROTEIN"/>
</dbReference>
<dbReference type="Pfam" id="PF00288">
    <property type="entry name" value="GHMP_kinases_N"/>
    <property type="match status" value="1"/>
</dbReference>
<evidence type="ECO:0000256" key="3">
    <source>
        <dbReference type="ARBA" id="ARBA00022777"/>
    </source>
</evidence>
<comment type="similarity">
    <text evidence="5">Belongs to the GHMP kinase family.</text>
</comment>
<keyword evidence="4" id="KW-0067">ATP-binding</keyword>
<protein>
    <submittedName>
        <fullName evidence="8">Kinase</fullName>
    </submittedName>
</protein>
<dbReference type="RefSeq" id="YP_009791364.1">
    <property type="nucleotide sequence ID" value="NC_047838.1"/>
</dbReference>
<dbReference type="GeneID" id="54981545"/>
<dbReference type="PIRSF" id="PIRSF036406">
    <property type="entry name" value="Hept_kin"/>
    <property type="match status" value="1"/>
</dbReference>
<dbReference type="EMBL" id="MF351863">
    <property type="protein sequence ID" value="ASR76251.1"/>
    <property type="molecule type" value="Genomic_DNA"/>
</dbReference>
<dbReference type="GO" id="GO:0042352">
    <property type="term" value="P:GDP-L-fucose salvage"/>
    <property type="evidence" value="ECO:0007669"/>
    <property type="project" value="TreeGrafter"/>
</dbReference>
<dbReference type="SUPFAM" id="SSF55060">
    <property type="entry name" value="GHMP Kinase, C-terminal domain"/>
    <property type="match status" value="1"/>
</dbReference>
<gene>
    <name evidence="8" type="primary">215</name>
    <name evidence="8" type="ORF">PBI_BELLAMY_215</name>
</gene>